<dbReference type="InterPro" id="IPR003594">
    <property type="entry name" value="HATPase_dom"/>
</dbReference>
<evidence type="ECO:0000256" key="2">
    <source>
        <dbReference type="ARBA" id="ARBA00012438"/>
    </source>
</evidence>
<evidence type="ECO:0000313" key="11">
    <source>
        <dbReference type="Proteomes" id="UP001157134"/>
    </source>
</evidence>
<dbReference type="InterPro" id="IPR036890">
    <property type="entry name" value="HATPase_C_sf"/>
</dbReference>
<dbReference type="PANTHER" id="PTHR45339:SF3">
    <property type="entry name" value="HISTIDINE KINASE"/>
    <property type="match status" value="1"/>
</dbReference>
<dbReference type="InterPro" id="IPR005467">
    <property type="entry name" value="His_kinase_dom"/>
</dbReference>
<dbReference type="InterPro" id="IPR003661">
    <property type="entry name" value="HisK_dim/P_dom"/>
</dbReference>
<accession>A0ABQ6H9G9</accession>
<feature type="transmembrane region" description="Helical" evidence="6">
    <location>
        <begin position="20"/>
        <end position="40"/>
    </location>
</feature>
<dbReference type="Pfam" id="PF13426">
    <property type="entry name" value="PAS_9"/>
    <property type="match status" value="1"/>
</dbReference>
<evidence type="ECO:0000259" key="9">
    <source>
        <dbReference type="PROSITE" id="PS50112"/>
    </source>
</evidence>
<dbReference type="Gene3D" id="3.30.450.20">
    <property type="entry name" value="PAS domain"/>
    <property type="match status" value="1"/>
</dbReference>
<dbReference type="SUPFAM" id="SSF52172">
    <property type="entry name" value="CheY-like"/>
    <property type="match status" value="1"/>
</dbReference>
<dbReference type="SMART" id="SM00091">
    <property type="entry name" value="PAS"/>
    <property type="match status" value="1"/>
</dbReference>
<dbReference type="SMART" id="SM00387">
    <property type="entry name" value="HATPase_c"/>
    <property type="match status" value="1"/>
</dbReference>
<comment type="caution">
    <text evidence="10">The sequence shown here is derived from an EMBL/GenBank/DDBJ whole genome shotgun (WGS) entry which is preliminary data.</text>
</comment>
<dbReference type="EC" id="2.7.13.3" evidence="2"/>
<dbReference type="InterPro" id="IPR004358">
    <property type="entry name" value="Sig_transdc_His_kin-like_C"/>
</dbReference>
<dbReference type="InterPro" id="IPR001789">
    <property type="entry name" value="Sig_transdc_resp-reg_receiver"/>
</dbReference>
<dbReference type="SMART" id="SM00448">
    <property type="entry name" value="REC"/>
    <property type="match status" value="1"/>
</dbReference>
<dbReference type="CDD" id="cd16922">
    <property type="entry name" value="HATPase_EvgS-ArcB-TorS-like"/>
    <property type="match status" value="1"/>
</dbReference>
<evidence type="ECO:0000256" key="3">
    <source>
        <dbReference type="ARBA" id="ARBA00022553"/>
    </source>
</evidence>
<keyword evidence="6" id="KW-1133">Transmembrane helix</keyword>
<feature type="domain" description="PAS" evidence="9">
    <location>
        <begin position="445"/>
        <end position="514"/>
    </location>
</feature>
<feature type="transmembrane region" description="Helical" evidence="6">
    <location>
        <begin position="346"/>
        <end position="369"/>
    </location>
</feature>
<feature type="modified residue" description="4-aspartylphosphate" evidence="4">
    <location>
        <position position="1013"/>
    </location>
</feature>
<dbReference type="SUPFAM" id="SSF47384">
    <property type="entry name" value="Homodimeric domain of signal transducing histidine kinase"/>
    <property type="match status" value="1"/>
</dbReference>
<proteinExistence type="predicted"/>
<dbReference type="Gene3D" id="3.30.565.10">
    <property type="entry name" value="Histidine kinase-like ATPase, C-terminal domain"/>
    <property type="match status" value="1"/>
</dbReference>
<keyword evidence="5" id="KW-0175">Coiled coil</keyword>
<keyword evidence="11" id="KW-1185">Reference proteome</keyword>
<dbReference type="InterPro" id="IPR035965">
    <property type="entry name" value="PAS-like_dom_sf"/>
</dbReference>
<dbReference type="PROSITE" id="PS50112">
    <property type="entry name" value="PAS"/>
    <property type="match status" value="1"/>
</dbReference>
<dbReference type="SUPFAM" id="SSF55874">
    <property type="entry name" value="ATPase domain of HSP90 chaperone/DNA topoisomerase II/histidine kinase"/>
    <property type="match status" value="1"/>
</dbReference>
<dbReference type="Pfam" id="PF00512">
    <property type="entry name" value="HisKA"/>
    <property type="match status" value="1"/>
</dbReference>
<name>A0ABQ6H9G9_9GAMM</name>
<reference evidence="10 11" key="1">
    <citation type="submission" date="2023-03" db="EMBL/GenBank/DDBJ databases">
        <title>Thalassotalea loyana LMG 22536T draft genome sequence.</title>
        <authorList>
            <person name="Sawabe T."/>
        </authorList>
    </citation>
    <scope>NUCLEOTIDE SEQUENCE [LARGE SCALE GENOMIC DNA]</scope>
    <source>
        <strain evidence="10 11">LMG 22536</strain>
    </source>
</reference>
<dbReference type="Pfam" id="PF00072">
    <property type="entry name" value="Response_reg"/>
    <property type="match status" value="1"/>
</dbReference>
<dbReference type="CDD" id="cd00082">
    <property type="entry name" value="HisKA"/>
    <property type="match status" value="1"/>
</dbReference>
<dbReference type="PANTHER" id="PTHR45339">
    <property type="entry name" value="HYBRID SIGNAL TRANSDUCTION HISTIDINE KINASE J"/>
    <property type="match status" value="1"/>
</dbReference>
<feature type="domain" description="Histidine kinase" evidence="7">
    <location>
        <begin position="585"/>
        <end position="808"/>
    </location>
</feature>
<dbReference type="PROSITE" id="PS50110">
    <property type="entry name" value="RESPONSE_REGULATORY"/>
    <property type="match status" value="1"/>
</dbReference>
<feature type="coiled-coil region" evidence="5">
    <location>
        <begin position="410"/>
        <end position="441"/>
    </location>
</feature>
<dbReference type="CDD" id="cd17546">
    <property type="entry name" value="REC_hyHK_CKI1_RcsC-like"/>
    <property type="match status" value="1"/>
</dbReference>
<evidence type="ECO:0000256" key="5">
    <source>
        <dbReference type="SAM" id="Coils"/>
    </source>
</evidence>
<dbReference type="SMART" id="SM00388">
    <property type="entry name" value="HisKA"/>
    <property type="match status" value="1"/>
</dbReference>
<dbReference type="Gene3D" id="1.10.287.130">
    <property type="match status" value="1"/>
</dbReference>
<dbReference type="SUPFAM" id="SSF55785">
    <property type="entry name" value="PYP-like sensor domain (PAS domain)"/>
    <property type="match status" value="1"/>
</dbReference>
<keyword evidence="6" id="KW-0812">Transmembrane</keyword>
<protein>
    <recommendedName>
        <fullName evidence="2">histidine kinase</fullName>
        <ecNumber evidence="2">2.7.13.3</ecNumber>
    </recommendedName>
</protein>
<dbReference type="InterPro" id="IPR036097">
    <property type="entry name" value="HisK_dim/P_sf"/>
</dbReference>
<evidence type="ECO:0000313" key="10">
    <source>
        <dbReference type="EMBL" id="GLX84109.1"/>
    </source>
</evidence>
<organism evidence="10 11">
    <name type="scientific">Thalassotalea loyana</name>
    <dbReference type="NCBI Taxonomy" id="280483"/>
    <lineage>
        <taxon>Bacteria</taxon>
        <taxon>Pseudomonadati</taxon>
        <taxon>Pseudomonadota</taxon>
        <taxon>Gammaproteobacteria</taxon>
        <taxon>Alteromonadales</taxon>
        <taxon>Colwelliaceae</taxon>
        <taxon>Thalassotalea</taxon>
    </lineage>
</organism>
<feature type="domain" description="Response regulatory" evidence="8">
    <location>
        <begin position="964"/>
        <end position="1080"/>
    </location>
</feature>
<keyword evidence="6" id="KW-0472">Membrane</keyword>
<keyword evidence="3 4" id="KW-0597">Phosphoprotein</keyword>
<dbReference type="InterPro" id="IPR011006">
    <property type="entry name" value="CheY-like_superfamily"/>
</dbReference>
<evidence type="ECO:0000256" key="6">
    <source>
        <dbReference type="SAM" id="Phobius"/>
    </source>
</evidence>
<sequence length="1087" mass="123051">MTVAKQDNKTRLFRRYNRLVFTIFILVALLAVVISISRYYSAVEEHQVRRFSQFTSNTELLNQRLLLGISTIDNLSSLAQYHLKNHALTLSPLPRLVDDEDGFFLDIVHFDDKTLINNLTGRGSVRNLSEPILNEIKMTQQISPAFASAVNIIPEASWLYYLSNREFVSIYPWVDKEQWRFNPIILETEQYTALKQLTQDELYWSKPYMDTAGTGASFSLGKGVYNQSRFMGALVLDFNLTKFSSYLAKNPIENANVVVVNDEQKLMISYPTENTQGQKLLGWHDIVPQELRELTLPEISKLGPYFKYKGWWVEVIEISANGWWIIQYQPYPHFIDPIVRDSITSFIWSIGTLFVVVLVIYFLTLGSFIRPTKSFIQHIENSAKGDPGKEKPPLGWHYWYQLVENIFGQNRSLMQQLKDQNSELDQRVEEQTSALRAKSEQHQRDFAQLSSIVNAIPELIIFTDPKGLIIGVNRAFKQFAGVEDDTFLGDRASTMLPKAIAEVLEHFVHLTKQGNNNPLNIRNVEVKEKHFDIYCGYVFGDEKAILGSVFIIRDVTKQFASEIALMKAKEHAEEANQAKSQFLANMSHEIRTPINAIDGMMSVLENTSLTPLQLQYITTAQSASTSLLRLVDELLDLAKVESGNMQLYYGSYSLDRIIEQAVQFNLSKAKQKGIDFVIELSPSLPAIVRTDEGRLVQVLNNILNNAVKFTHQGHIKLYVNTYLKEPHQSKTKVKFAISDTGIGIKSEAQKDLFNAFTQVDESMTREYGGTGLGLAICQQIIGLMGGNIEIQSTLGKGSEFSFELTFEDVSHHSPLNNQIELVSIATQISDNAIESINHLGVQVQQLATLDDIGLFEKDVVLVLDTEEAPNEKLFEALLEYSREHQDSWQHVKAIGVVLPANQSQIIATERQVMSLNLPYTFIEQPIYRSTLLSLCKLGIQHQKAIIRKDAVKQPILDQELHDKSVLLVEDNLVNQMVAKQLLAAMGINVVIAENGQEAIEFVKKQHFDLVLMDIQMPVMDGLTATKQIRAMNGYEQLPIIAMTAHAREEDRQNSFQAGMNMHIAKPVTAKILKQGMLEVLNLDPQVS</sequence>
<dbReference type="Pfam" id="PF02518">
    <property type="entry name" value="HATPase_c"/>
    <property type="match status" value="1"/>
</dbReference>
<gene>
    <name evidence="10" type="ORF">tloyanaT_03610</name>
</gene>
<dbReference type="Proteomes" id="UP001157134">
    <property type="component" value="Unassembled WGS sequence"/>
</dbReference>
<evidence type="ECO:0000256" key="1">
    <source>
        <dbReference type="ARBA" id="ARBA00000085"/>
    </source>
</evidence>
<dbReference type="PRINTS" id="PR00344">
    <property type="entry name" value="BCTRLSENSOR"/>
</dbReference>
<dbReference type="EMBL" id="BSSV01000001">
    <property type="protein sequence ID" value="GLX84109.1"/>
    <property type="molecule type" value="Genomic_DNA"/>
</dbReference>
<dbReference type="InterPro" id="IPR000014">
    <property type="entry name" value="PAS"/>
</dbReference>
<dbReference type="Gene3D" id="3.40.50.2300">
    <property type="match status" value="1"/>
</dbReference>
<dbReference type="RefSeq" id="WP_284295655.1">
    <property type="nucleotide sequence ID" value="NZ_BSSV01000001.1"/>
</dbReference>
<dbReference type="NCBIfam" id="TIGR00229">
    <property type="entry name" value="sensory_box"/>
    <property type="match status" value="1"/>
</dbReference>
<dbReference type="PROSITE" id="PS50109">
    <property type="entry name" value="HIS_KIN"/>
    <property type="match status" value="1"/>
</dbReference>
<evidence type="ECO:0000259" key="8">
    <source>
        <dbReference type="PROSITE" id="PS50110"/>
    </source>
</evidence>
<comment type="catalytic activity">
    <reaction evidence="1">
        <text>ATP + protein L-histidine = ADP + protein N-phospho-L-histidine.</text>
        <dbReference type="EC" id="2.7.13.3"/>
    </reaction>
</comment>
<evidence type="ECO:0000259" key="7">
    <source>
        <dbReference type="PROSITE" id="PS50109"/>
    </source>
</evidence>
<evidence type="ECO:0000256" key="4">
    <source>
        <dbReference type="PROSITE-ProRule" id="PRU00169"/>
    </source>
</evidence>